<reference evidence="2" key="1">
    <citation type="submission" date="2018-04" db="EMBL/GenBank/DDBJ databases">
        <title>Whole genome sequencing of Hypsizygus marmoreus.</title>
        <authorList>
            <person name="Choi I.-G."/>
            <person name="Min B."/>
            <person name="Kim J.-G."/>
            <person name="Kim S."/>
            <person name="Oh Y.-L."/>
            <person name="Kong W.-S."/>
            <person name="Park H."/>
            <person name="Jeong J."/>
            <person name="Song E.-S."/>
        </authorList>
    </citation>
    <scope>NUCLEOTIDE SEQUENCE [LARGE SCALE GENOMIC DNA]</scope>
    <source>
        <strain evidence="2">51987-8</strain>
    </source>
</reference>
<feature type="chain" id="PRO_5016729599" evidence="1">
    <location>
        <begin position="20"/>
        <end position="80"/>
    </location>
</feature>
<gene>
    <name evidence="2" type="ORF">Hypma_002505</name>
</gene>
<evidence type="ECO:0000313" key="3">
    <source>
        <dbReference type="Proteomes" id="UP000076154"/>
    </source>
</evidence>
<organism evidence="2 3">
    <name type="scientific">Hypsizygus marmoreus</name>
    <name type="common">White beech mushroom</name>
    <name type="synonym">Agaricus marmoreus</name>
    <dbReference type="NCBI Taxonomy" id="39966"/>
    <lineage>
        <taxon>Eukaryota</taxon>
        <taxon>Fungi</taxon>
        <taxon>Dikarya</taxon>
        <taxon>Basidiomycota</taxon>
        <taxon>Agaricomycotina</taxon>
        <taxon>Agaricomycetes</taxon>
        <taxon>Agaricomycetidae</taxon>
        <taxon>Agaricales</taxon>
        <taxon>Tricholomatineae</taxon>
        <taxon>Lyophyllaceae</taxon>
        <taxon>Hypsizygus</taxon>
    </lineage>
</organism>
<feature type="signal peptide" evidence="1">
    <location>
        <begin position="1"/>
        <end position="19"/>
    </location>
</feature>
<sequence length="80" mass="8532">MLFMTRILSSFFLILAVQQAPTVYRCTSLPSSDLIILTKDAAGANGVVQDPSGHAPDLCDPASVEFVANSPRARSTSFDT</sequence>
<keyword evidence="1" id="KW-0732">Signal</keyword>
<protein>
    <submittedName>
        <fullName evidence="2">Uncharacterized protein</fullName>
    </submittedName>
</protein>
<name>A0A369J4H2_HYPMA</name>
<evidence type="ECO:0000313" key="2">
    <source>
        <dbReference type="EMBL" id="RDB16868.1"/>
    </source>
</evidence>
<proteinExistence type="predicted"/>
<dbReference type="AlphaFoldDB" id="A0A369J4H2"/>
<accession>A0A369J4H2</accession>
<dbReference type="InParanoid" id="A0A369J4H2"/>
<comment type="caution">
    <text evidence="2">The sequence shown here is derived from an EMBL/GenBank/DDBJ whole genome shotgun (WGS) entry which is preliminary data.</text>
</comment>
<dbReference type="Proteomes" id="UP000076154">
    <property type="component" value="Unassembled WGS sequence"/>
</dbReference>
<keyword evidence="3" id="KW-1185">Reference proteome</keyword>
<evidence type="ECO:0000256" key="1">
    <source>
        <dbReference type="SAM" id="SignalP"/>
    </source>
</evidence>
<dbReference type="EMBL" id="LUEZ02000122">
    <property type="protein sequence ID" value="RDB16868.1"/>
    <property type="molecule type" value="Genomic_DNA"/>
</dbReference>